<proteinExistence type="predicted"/>
<evidence type="ECO:0000313" key="1">
    <source>
        <dbReference type="EMBL" id="KAF7377927.1"/>
    </source>
</evidence>
<keyword evidence="2" id="KW-1185">Reference proteome</keyword>
<accession>A0A8H6ZHK9</accession>
<dbReference type="Proteomes" id="UP000623467">
    <property type="component" value="Unassembled WGS sequence"/>
</dbReference>
<dbReference type="EMBL" id="JACAZH010000001">
    <property type="protein sequence ID" value="KAF7377927.1"/>
    <property type="molecule type" value="Genomic_DNA"/>
</dbReference>
<reference evidence="1" key="1">
    <citation type="submission" date="2020-05" db="EMBL/GenBank/DDBJ databases">
        <title>Mycena genomes resolve the evolution of fungal bioluminescence.</title>
        <authorList>
            <person name="Tsai I.J."/>
        </authorList>
    </citation>
    <scope>NUCLEOTIDE SEQUENCE</scope>
    <source>
        <strain evidence="1">160909Yilan</strain>
    </source>
</reference>
<organism evidence="1 2">
    <name type="scientific">Mycena sanguinolenta</name>
    <dbReference type="NCBI Taxonomy" id="230812"/>
    <lineage>
        <taxon>Eukaryota</taxon>
        <taxon>Fungi</taxon>
        <taxon>Dikarya</taxon>
        <taxon>Basidiomycota</taxon>
        <taxon>Agaricomycotina</taxon>
        <taxon>Agaricomycetes</taxon>
        <taxon>Agaricomycetidae</taxon>
        <taxon>Agaricales</taxon>
        <taxon>Marasmiineae</taxon>
        <taxon>Mycenaceae</taxon>
        <taxon>Mycena</taxon>
    </lineage>
</organism>
<dbReference type="AlphaFoldDB" id="A0A8H6ZHK9"/>
<comment type="caution">
    <text evidence="1">The sequence shown here is derived from an EMBL/GenBank/DDBJ whole genome shotgun (WGS) entry which is preliminary data.</text>
</comment>
<protein>
    <recommendedName>
        <fullName evidence="3">F-box domain-containing protein</fullName>
    </recommendedName>
</protein>
<evidence type="ECO:0000313" key="2">
    <source>
        <dbReference type="Proteomes" id="UP000623467"/>
    </source>
</evidence>
<evidence type="ECO:0008006" key="3">
    <source>
        <dbReference type="Google" id="ProtNLM"/>
    </source>
</evidence>
<name>A0A8H6ZHK9_9AGAR</name>
<dbReference type="OrthoDB" id="3190489at2759"/>
<sequence>MKLAALPTELIDAISEHLELRDQLLLCRTSCHMHAICVKWIYRVLDFENHIQLLRCCKAIITRPQAAMSVREFKIPNLRCPTYALKSFFTIFRSAATRMQNLRSIDIRSPELFRTISDVVFPCLVDCIIPLALDSYSFLRRNPTIEYAFTFPASSQDTEFILNNPSHTEPIHMPHLQHFEGPEIAVCAVVPGSPVSTLTIWCPDPVMEYSRGLTAAASSKADLRILTNIIRSWDPALLRAIAKHTPRIQFLKIRNPIVSSSITEKENFLFAIGNTLRALSCLVALIVSDNTAVHPDRIGDALESEFERVRTWGDRCPTLVRVSSLSLSRAWGRFGALWLPVEYINESERVQCLKWLIKRIVISPELHPEYREVASSLVGADGIQVLADAFRQGEVLPLFDISPMGDGRVVILFPSDP</sequence>
<gene>
    <name evidence="1" type="ORF">MSAN_00216600</name>
</gene>